<evidence type="ECO:0000256" key="5">
    <source>
        <dbReference type="ARBA" id="ARBA00022989"/>
    </source>
</evidence>
<dbReference type="PANTHER" id="PTHR43341:SF1">
    <property type="entry name" value="GENERAL AMINO-ACID PERMEASE GAP1"/>
    <property type="match status" value="1"/>
</dbReference>
<dbReference type="Pfam" id="PF00324">
    <property type="entry name" value="AA_permease"/>
    <property type="match status" value="1"/>
</dbReference>
<accession>A0A645FQ57</accession>
<keyword evidence="6 7" id="KW-0472">Membrane</keyword>
<proteinExistence type="predicted"/>
<protein>
    <submittedName>
        <fullName evidence="9">Lysine-specific permease</fullName>
    </submittedName>
</protein>
<dbReference type="EMBL" id="VSSQ01062289">
    <property type="protein sequence ID" value="MPN15499.1"/>
    <property type="molecule type" value="Genomic_DNA"/>
</dbReference>
<gene>
    <name evidence="9" type="primary">lysP_1</name>
    <name evidence="9" type="ORF">SDC9_162833</name>
</gene>
<dbReference type="GO" id="GO:0016020">
    <property type="term" value="C:membrane"/>
    <property type="evidence" value="ECO:0007669"/>
    <property type="project" value="UniProtKB-SubCell"/>
</dbReference>
<evidence type="ECO:0000256" key="6">
    <source>
        <dbReference type="ARBA" id="ARBA00023136"/>
    </source>
</evidence>
<reference evidence="9" key="1">
    <citation type="submission" date="2019-08" db="EMBL/GenBank/DDBJ databases">
        <authorList>
            <person name="Kucharzyk K."/>
            <person name="Murdoch R.W."/>
            <person name="Higgins S."/>
            <person name="Loffler F."/>
        </authorList>
    </citation>
    <scope>NUCLEOTIDE SEQUENCE</scope>
</reference>
<evidence type="ECO:0000259" key="8">
    <source>
        <dbReference type="Pfam" id="PF00324"/>
    </source>
</evidence>
<dbReference type="InterPro" id="IPR004841">
    <property type="entry name" value="AA-permease/SLC12A_dom"/>
</dbReference>
<evidence type="ECO:0000313" key="9">
    <source>
        <dbReference type="EMBL" id="MPN15499.1"/>
    </source>
</evidence>
<name>A0A645FQ57_9ZZZZ</name>
<evidence type="ECO:0000256" key="7">
    <source>
        <dbReference type="SAM" id="Phobius"/>
    </source>
</evidence>
<comment type="caution">
    <text evidence="9">The sequence shown here is derived from an EMBL/GenBank/DDBJ whole genome shotgun (WGS) entry which is preliminary data.</text>
</comment>
<keyword evidence="5 7" id="KW-1133">Transmembrane helix</keyword>
<comment type="subcellular location">
    <subcellularLocation>
        <location evidence="1">Membrane</location>
        <topology evidence="1">Multi-pass membrane protein</topology>
    </subcellularLocation>
</comment>
<evidence type="ECO:0000256" key="2">
    <source>
        <dbReference type="ARBA" id="ARBA00022448"/>
    </source>
</evidence>
<feature type="transmembrane region" description="Helical" evidence="7">
    <location>
        <begin position="48"/>
        <end position="68"/>
    </location>
</feature>
<organism evidence="9">
    <name type="scientific">bioreactor metagenome</name>
    <dbReference type="NCBI Taxonomy" id="1076179"/>
    <lineage>
        <taxon>unclassified sequences</taxon>
        <taxon>metagenomes</taxon>
        <taxon>ecological metagenomes</taxon>
    </lineage>
</organism>
<dbReference type="GO" id="GO:0015171">
    <property type="term" value="F:amino acid transmembrane transporter activity"/>
    <property type="evidence" value="ECO:0007669"/>
    <property type="project" value="TreeGrafter"/>
</dbReference>
<sequence>MYIWLLNASGMAGFVTWVGIAIAHYRFRKAYLAQGRDLKDLPYVAKNFPTGPILALVLCIFIIIGQGYQALSAEGIDWNSMFVSYIGLIAFFVVWLAYKIEHKTKWIPLEEVDLEERS</sequence>
<feature type="transmembrane region" description="Helical" evidence="7">
    <location>
        <begin position="6"/>
        <end position="27"/>
    </location>
</feature>
<evidence type="ECO:0000256" key="3">
    <source>
        <dbReference type="ARBA" id="ARBA00022692"/>
    </source>
</evidence>
<dbReference type="InterPro" id="IPR050524">
    <property type="entry name" value="APC_YAT"/>
</dbReference>
<keyword evidence="3 7" id="KW-0812">Transmembrane</keyword>
<feature type="transmembrane region" description="Helical" evidence="7">
    <location>
        <begin position="80"/>
        <end position="98"/>
    </location>
</feature>
<dbReference type="PANTHER" id="PTHR43341">
    <property type="entry name" value="AMINO ACID PERMEASE"/>
    <property type="match status" value="1"/>
</dbReference>
<dbReference type="AlphaFoldDB" id="A0A645FQ57"/>
<dbReference type="Gene3D" id="1.20.1740.10">
    <property type="entry name" value="Amino acid/polyamine transporter I"/>
    <property type="match status" value="1"/>
</dbReference>
<evidence type="ECO:0000256" key="4">
    <source>
        <dbReference type="ARBA" id="ARBA00022970"/>
    </source>
</evidence>
<keyword evidence="2" id="KW-0813">Transport</keyword>
<feature type="domain" description="Amino acid permease/ SLC12A" evidence="8">
    <location>
        <begin position="3"/>
        <end position="105"/>
    </location>
</feature>
<evidence type="ECO:0000256" key="1">
    <source>
        <dbReference type="ARBA" id="ARBA00004141"/>
    </source>
</evidence>
<keyword evidence="4" id="KW-0029">Amino-acid transport</keyword>